<evidence type="ECO:0000259" key="11">
    <source>
        <dbReference type="Pfam" id="PF03033"/>
    </source>
</evidence>
<dbReference type="InterPro" id="IPR006009">
    <property type="entry name" value="GlcNAc_MurG"/>
</dbReference>
<protein>
    <recommendedName>
        <fullName evidence="10">UDP-N-acetylglucosamine--N-acetylmuramyl-(pentapeptide) pyrophosphoryl-undecaprenol N-acetylglucosamine transferase</fullName>
        <ecNumber evidence="10">2.4.1.227</ecNumber>
    </recommendedName>
    <alternativeName>
        <fullName evidence="10">Undecaprenyl-PP-MurNAc-pentapeptide-UDPGlcNAc GlcNAc transferase</fullName>
    </alternativeName>
</protein>
<keyword evidence="5 10" id="KW-0133">Cell shape</keyword>
<evidence type="ECO:0000256" key="7">
    <source>
        <dbReference type="ARBA" id="ARBA00023136"/>
    </source>
</evidence>
<keyword evidence="1 10" id="KW-1003">Cell membrane</keyword>
<dbReference type="InterPro" id="IPR007235">
    <property type="entry name" value="Glyco_trans_28_C"/>
</dbReference>
<evidence type="ECO:0000313" key="14">
    <source>
        <dbReference type="Proteomes" id="UP001144204"/>
    </source>
</evidence>
<dbReference type="AlphaFoldDB" id="A0A9W6B252"/>
<comment type="pathway">
    <text evidence="10">Cell wall biogenesis; peptidoglycan biosynthesis.</text>
</comment>
<dbReference type="Pfam" id="PF03033">
    <property type="entry name" value="Glyco_transf_28"/>
    <property type="match status" value="1"/>
</dbReference>
<accession>A0A9W6B252</accession>
<name>A0A9W6B252_9LACO</name>
<keyword evidence="2 10" id="KW-0132">Cell division</keyword>
<keyword evidence="3 10" id="KW-0328">Glycosyltransferase</keyword>
<dbReference type="GO" id="GO:0005975">
    <property type="term" value="P:carbohydrate metabolic process"/>
    <property type="evidence" value="ECO:0007669"/>
    <property type="project" value="InterPro"/>
</dbReference>
<keyword evidence="4 10" id="KW-0808">Transferase</keyword>
<dbReference type="GO" id="GO:0050511">
    <property type="term" value="F:undecaprenyldiphospho-muramoylpentapeptide beta-N-acetylglucosaminyltransferase activity"/>
    <property type="evidence" value="ECO:0007669"/>
    <property type="project" value="UniProtKB-UniRule"/>
</dbReference>
<evidence type="ECO:0000256" key="6">
    <source>
        <dbReference type="ARBA" id="ARBA00022984"/>
    </source>
</evidence>
<keyword evidence="8 10" id="KW-0131">Cell cycle</keyword>
<dbReference type="GO" id="GO:0051301">
    <property type="term" value="P:cell division"/>
    <property type="evidence" value="ECO:0007669"/>
    <property type="project" value="UniProtKB-KW"/>
</dbReference>
<comment type="similarity">
    <text evidence="10">Belongs to the glycosyltransferase 28 family. MurG subfamily.</text>
</comment>
<proteinExistence type="inferred from homology"/>
<dbReference type="CDD" id="cd03785">
    <property type="entry name" value="GT28_MurG"/>
    <property type="match status" value="1"/>
</dbReference>
<dbReference type="InterPro" id="IPR004276">
    <property type="entry name" value="GlycoTrans_28_N"/>
</dbReference>
<dbReference type="PANTHER" id="PTHR21015:SF22">
    <property type="entry name" value="GLYCOSYLTRANSFERASE"/>
    <property type="match status" value="1"/>
</dbReference>
<reference evidence="13" key="1">
    <citation type="submission" date="2022-07" db="EMBL/GenBank/DDBJ databases">
        <authorList>
            <person name="Kouya T."/>
            <person name="Ishiyama Y."/>
        </authorList>
    </citation>
    <scope>NUCLEOTIDE SEQUENCE</scope>
    <source>
        <strain evidence="13">WR16-4</strain>
    </source>
</reference>
<dbReference type="SUPFAM" id="SSF53756">
    <property type="entry name" value="UDP-Glycosyltransferase/glycogen phosphorylase"/>
    <property type="match status" value="1"/>
</dbReference>
<dbReference type="GO" id="GO:0005886">
    <property type="term" value="C:plasma membrane"/>
    <property type="evidence" value="ECO:0007669"/>
    <property type="project" value="UniProtKB-SubCell"/>
</dbReference>
<dbReference type="HAMAP" id="MF_00033">
    <property type="entry name" value="MurG"/>
    <property type="match status" value="1"/>
</dbReference>
<keyword evidence="9 10" id="KW-0961">Cell wall biogenesis/degradation</keyword>
<feature type="binding site" evidence="10">
    <location>
        <position position="295"/>
    </location>
    <ligand>
        <name>UDP-N-acetyl-alpha-D-glucosamine</name>
        <dbReference type="ChEBI" id="CHEBI:57705"/>
    </ligand>
</feature>
<comment type="caution">
    <text evidence="10">Lacks conserved residue(s) required for the propagation of feature annotation.</text>
</comment>
<feature type="domain" description="Glycosyl transferase family 28 C-terminal" evidence="12">
    <location>
        <begin position="188"/>
        <end position="353"/>
    </location>
</feature>
<feature type="domain" description="Glycosyltransferase family 28 N-terminal" evidence="11">
    <location>
        <begin position="4"/>
        <end position="143"/>
    </location>
</feature>
<gene>
    <name evidence="10 13" type="primary">murG</name>
    <name evidence="13" type="ORF">WR164_10020</name>
</gene>
<feature type="binding site" evidence="10">
    <location>
        <begin position="10"/>
        <end position="12"/>
    </location>
    <ligand>
        <name>UDP-N-acetyl-alpha-D-glucosamine</name>
        <dbReference type="ChEBI" id="CHEBI:57705"/>
    </ligand>
</feature>
<feature type="binding site" evidence="10">
    <location>
        <position position="195"/>
    </location>
    <ligand>
        <name>UDP-N-acetyl-alpha-D-glucosamine</name>
        <dbReference type="ChEBI" id="CHEBI:57705"/>
    </ligand>
</feature>
<dbReference type="GO" id="GO:0008360">
    <property type="term" value="P:regulation of cell shape"/>
    <property type="evidence" value="ECO:0007669"/>
    <property type="project" value="UniProtKB-KW"/>
</dbReference>
<comment type="function">
    <text evidence="10">Cell wall formation. Catalyzes the transfer of a GlcNAc subunit on undecaprenyl-pyrophosphoryl-MurNAc-pentapeptide (lipid intermediate I) to form undecaprenyl-pyrophosphoryl-MurNAc-(pentapeptide)GlcNAc (lipid intermediate II).</text>
</comment>
<evidence type="ECO:0000256" key="8">
    <source>
        <dbReference type="ARBA" id="ARBA00023306"/>
    </source>
</evidence>
<dbReference type="GO" id="GO:0009252">
    <property type="term" value="P:peptidoglycan biosynthetic process"/>
    <property type="evidence" value="ECO:0007669"/>
    <property type="project" value="UniProtKB-UniRule"/>
</dbReference>
<organism evidence="13 14">
    <name type="scientific">Philodulcilactobacillus myokoensis</name>
    <dbReference type="NCBI Taxonomy" id="2929573"/>
    <lineage>
        <taxon>Bacteria</taxon>
        <taxon>Bacillati</taxon>
        <taxon>Bacillota</taxon>
        <taxon>Bacilli</taxon>
        <taxon>Lactobacillales</taxon>
        <taxon>Lactobacillaceae</taxon>
        <taxon>Philodulcilactobacillus</taxon>
    </lineage>
</organism>
<dbReference type="PANTHER" id="PTHR21015">
    <property type="entry name" value="UDP-N-ACETYLGLUCOSAMINE--N-ACETYLMURAMYL-(PENTAPEPTIDE) PYROPHOSPHORYL-UNDECAPRENOL N-ACETYLGLUCOSAMINE TRANSFERASE 1"/>
    <property type="match status" value="1"/>
</dbReference>
<evidence type="ECO:0000256" key="4">
    <source>
        <dbReference type="ARBA" id="ARBA00022679"/>
    </source>
</evidence>
<feature type="binding site" evidence="10">
    <location>
        <position position="250"/>
    </location>
    <ligand>
        <name>UDP-N-acetyl-alpha-D-glucosamine</name>
        <dbReference type="ChEBI" id="CHEBI:57705"/>
    </ligand>
</feature>
<comment type="subcellular location">
    <subcellularLocation>
        <location evidence="10">Cell membrane</location>
        <topology evidence="10">Peripheral membrane protein</topology>
        <orientation evidence="10">Cytoplasmic side</orientation>
    </subcellularLocation>
</comment>
<dbReference type="Proteomes" id="UP001144204">
    <property type="component" value="Unassembled WGS sequence"/>
</dbReference>
<dbReference type="Pfam" id="PF04101">
    <property type="entry name" value="Glyco_tran_28_C"/>
    <property type="match status" value="1"/>
</dbReference>
<comment type="caution">
    <text evidence="13">The sequence shown here is derived from an EMBL/GenBank/DDBJ whole genome shotgun (WGS) entry which is preliminary data.</text>
</comment>
<dbReference type="EC" id="2.4.1.227" evidence="10"/>
<reference evidence="13" key="2">
    <citation type="journal article" date="2023" name="PLoS ONE">
        <title>Philodulcilactobacillus myokoensis gen. nov., sp. nov., a fructophilic, acidophilic, and agar-phobic lactic acid bacterium isolated from fermented vegetable extracts.</title>
        <authorList>
            <person name="Kouya T."/>
            <person name="Ishiyama Y."/>
            <person name="Ohashi S."/>
            <person name="Kumakubo R."/>
            <person name="Yamazaki T."/>
            <person name="Otaki T."/>
        </authorList>
    </citation>
    <scope>NUCLEOTIDE SEQUENCE</scope>
    <source>
        <strain evidence="13">WR16-4</strain>
    </source>
</reference>
<evidence type="ECO:0000256" key="9">
    <source>
        <dbReference type="ARBA" id="ARBA00023316"/>
    </source>
</evidence>
<comment type="catalytic activity">
    <reaction evidence="10">
        <text>Mur2Ac(oyl-L-Ala-gamma-D-Glu-L-Lys-D-Ala-D-Ala)-di-trans,octa-cis-undecaprenyl diphosphate + UDP-N-acetyl-alpha-D-glucosamine = beta-D-GlcNAc-(1-&gt;4)-Mur2Ac(oyl-L-Ala-gamma-D-Glu-L-Lys-D-Ala-D-Ala)-di-trans,octa-cis-undecaprenyl diphosphate + UDP + H(+)</text>
        <dbReference type="Rhea" id="RHEA:23192"/>
        <dbReference type="ChEBI" id="CHEBI:15378"/>
        <dbReference type="ChEBI" id="CHEBI:57705"/>
        <dbReference type="ChEBI" id="CHEBI:58223"/>
        <dbReference type="ChEBI" id="CHEBI:60032"/>
        <dbReference type="ChEBI" id="CHEBI:60033"/>
        <dbReference type="EC" id="2.4.1.227"/>
    </reaction>
</comment>
<sequence>MRLIISGGGTGGHIYPALALIKELKKQEPDSEVLYVGSTRGIEKNIVPKLGIKFKELRIQGFKRSLSLDNFKTVYLFLKSVHESKKIIKQFHPDIVIGTGGYVSGAVVYAASRLHIPTLIHEQNSVVGLTNRFLSHYVNKIAIAFHMAADQFPSGKVVFTGNPRAQQVANLKSNFKWSQYDLKDDVPTALIVGGSQGALKLNQSTVEAIKKFNQRKYQLVFVTGPKRYDDVKRKLSGIDINSNVVIKPYISNMPLILPKTDVIIGRAGATSLAEITAIGIPSILIPSPYVTADHQTKNAMSLVKNNAAIIVKESDLNADSLIKPIDELMANSNERHQMATNSRKMGVQDAATRLYHVMKQLTGK</sequence>
<evidence type="ECO:0000256" key="1">
    <source>
        <dbReference type="ARBA" id="ARBA00022475"/>
    </source>
</evidence>
<dbReference type="GO" id="GO:0071555">
    <property type="term" value="P:cell wall organization"/>
    <property type="evidence" value="ECO:0007669"/>
    <property type="project" value="UniProtKB-KW"/>
</dbReference>
<evidence type="ECO:0000313" key="13">
    <source>
        <dbReference type="EMBL" id="GLB47023.1"/>
    </source>
</evidence>
<dbReference type="EMBL" id="BRPL01000002">
    <property type="protein sequence ID" value="GLB47023.1"/>
    <property type="molecule type" value="Genomic_DNA"/>
</dbReference>
<evidence type="ECO:0000256" key="3">
    <source>
        <dbReference type="ARBA" id="ARBA00022676"/>
    </source>
</evidence>
<feature type="binding site" evidence="10">
    <location>
        <position position="124"/>
    </location>
    <ligand>
        <name>UDP-N-acetyl-alpha-D-glucosamine</name>
        <dbReference type="ChEBI" id="CHEBI:57705"/>
    </ligand>
</feature>
<keyword evidence="14" id="KW-1185">Reference proteome</keyword>
<keyword evidence="6 10" id="KW-0573">Peptidoglycan synthesis</keyword>
<dbReference type="Gene3D" id="3.40.50.2000">
    <property type="entry name" value="Glycogen Phosphorylase B"/>
    <property type="match status" value="2"/>
</dbReference>
<evidence type="ECO:0000259" key="12">
    <source>
        <dbReference type="Pfam" id="PF04101"/>
    </source>
</evidence>
<evidence type="ECO:0000256" key="5">
    <source>
        <dbReference type="ARBA" id="ARBA00022960"/>
    </source>
</evidence>
<dbReference type="NCBIfam" id="TIGR01133">
    <property type="entry name" value="murG"/>
    <property type="match status" value="1"/>
</dbReference>
<evidence type="ECO:0000256" key="2">
    <source>
        <dbReference type="ARBA" id="ARBA00022618"/>
    </source>
</evidence>
<keyword evidence="7 10" id="KW-0472">Membrane</keyword>
<dbReference type="RefSeq" id="WP_286136480.1">
    <property type="nucleotide sequence ID" value="NZ_BRPL01000002.1"/>
</dbReference>
<evidence type="ECO:0000256" key="10">
    <source>
        <dbReference type="HAMAP-Rule" id="MF_00033"/>
    </source>
</evidence>